<dbReference type="PANTHER" id="PTHR12276:SF45">
    <property type="entry name" value="CLATHRIN INTERACTOR 1"/>
    <property type="match status" value="1"/>
</dbReference>
<organism evidence="4 5">
    <name type="scientific">Rhodnius prolixus</name>
    <name type="common">Triatomid bug</name>
    <dbReference type="NCBI Taxonomy" id="13249"/>
    <lineage>
        <taxon>Eukaryota</taxon>
        <taxon>Metazoa</taxon>
        <taxon>Ecdysozoa</taxon>
        <taxon>Arthropoda</taxon>
        <taxon>Hexapoda</taxon>
        <taxon>Insecta</taxon>
        <taxon>Pterygota</taxon>
        <taxon>Neoptera</taxon>
        <taxon>Paraneoptera</taxon>
        <taxon>Hemiptera</taxon>
        <taxon>Heteroptera</taxon>
        <taxon>Panheteroptera</taxon>
        <taxon>Cimicomorpha</taxon>
        <taxon>Reduviidae</taxon>
        <taxon>Triatominae</taxon>
        <taxon>Rhodnius</taxon>
    </lineage>
</organism>
<keyword evidence="2" id="KW-0963">Cytoplasm</keyword>
<name>T1HIZ2_RHOPR</name>
<dbReference type="GO" id="GO:0030125">
    <property type="term" value="C:clathrin vesicle coat"/>
    <property type="evidence" value="ECO:0007669"/>
    <property type="project" value="TreeGrafter"/>
</dbReference>
<dbReference type="PROSITE" id="PS50942">
    <property type="entry name" value="ENTH"/>
    <property type="match status" value="1"/>
</dbReference>
<dbReference type="Gene3D" id="1.25.40.720">
    <property type="entry name" value="Telomere length regulation protein 2, C-terminal domain"/>
    <property type="match status" value="2"/>
</dbReference>
<feature type="region of interest" description="Disordered" evidence="3">
    <location>
        <begin position="288"/>
        <end position="344"/>
    </location>
</feature>
<dbReference type="EnsemblMetazoa" id="RPRC004015-RA">
    <property type="protein sequence ID" value="RPRC004015-PA"/>
    <property type="gene ID" value="RPRC004015"/>
</dbReference>
<dbReference type="eggNOG" id="KOG4346">
    <property type="taxonomic scope" value="Eukaryota"/>
</dbReference>
<keyword evidence="5" id="KW-1185">Reference proteome</keyword>
<dbReference type="STRING" id="13249.T1HIZ2"/>
<evidence type="ECO:0000256" key="2">
    <source>
        <dbReference type="ARBA" id="ARBA00022490"/>
    </source>
</evidence>
<dbReference type="Gene3D" id="1.25.40.90">
    <property type="match status" value="1"/>
</dbReference>
<feature type="compositionally biased region" description="Basic and acidic residues" evidence="3">
    <location>
        <begin position="193"/>
        <end position="210"/>
    </location>
</feature>
<dbReference type="GO" id="GO:0005768">
    <property type="term" value="C:endosome"/>
    <property type="evidence" value="ECO:0007669"/>
    <property type="project" value="TreeGrafter"/>
</dbReference>
<dbReference type="SMART" id="SM00273">
    <property type="entry name" value="ENTH"/>
    <property type="match status" value="1"/>
</dbReference>
<dbReference type="InterPro" id="IPR013809">
    <property type="entry name" value="ENTH"/>
</dbReference>
<dbReference type="FunCoup" id="T1HIZ2">
    <property type="interactions" value="390"/>
</dbReference>
<dbReference type="eggNOG" id="KOG2057">
    <property type="taxonomic scope" value="Eukaryota"/>
</dbReference>
<dbReference type="GO" id="GO:0030276">
    <property type="term" value="F:clathrin binding"/>
    <property type="evidence" value="ECO:0007669"/>
    <property type="project" value="TreeGrafter"/>
</dbReference>
<dbReference type="InterPro" id="IPR038528">
    <property type="entry name" value="TEL2_C_sf"/>
</dbReference>
<dbReference type="InParanoid" id="T1HIZ2"/>
<dbReference type="EMBL" id="ACPB03019207">
    <property type="status" value="NOT_ANNOTATED_CDS"/>
    <property type="molecule type" value="Genomic_DNA"/>
</dbReference>
<sequence>SIMWKVRELADKVTNVVMNYTEVEAKVREATNDDAWGPTGSALMLEIAHATFTFEHFPEVMTMLWKRMLQDNKKNWRRTYKSLLLLNYLVRNGSERVVTSSREHIYDLRGLENYVFVDEYGKDQGINIRHKVKELIDFIQDDDKLREERKKAKKNKDKYVGLSSDAMGLRGICDRWEGGGKWGKEEYDWADSDRRKDDFDNSDEGEKYDSEGEAPVPRMSSPKEYTDAVVHSFDHESKKERSPSGLTSSRLSRNSRQNGANSKPSTPTKRIDLGAALNYGKVLIKSFGDTTPKIKPNTSPTLFGETVGDDLFDPRQEIHSPQRTAPTSLTSPVSQPATSSEFGDFANAFPQTVSNTTSDDKDDFADFTSAFTLDSAASSSASATPAPSLIGMSPSQSNADLLMGLCADSANSLSPVGATSNSSNLLLTPQSVAHKPFVAQKCFFCCKFPVAEEKICSGCEQKKSALTELSEDFLEEARNAQNFQQVQTVILQLVQLFPGVITEQKLTGVDIETTDYEVFGEKQYGVILDTVLSKLSGITDCVLLDSLFACEGNSVAMFRESLYVLLENIKLCSWPTKKLDTLVRLIIKLYKTDCLFTVILRASFQYERIFGGKYKDFTEWEQLCQTLISVPERISNKMQGKVPDELSVEHFSRMMFLQIAKCLGVMSQATVEISIKPLVKLLSLCANFTRFDSARNFIQLITIWCNKRPEFDLLIQRIFRDIDQRSVDPFALLILQSSDQVTKLIGPAILERQSWHYVLCRKFPFLCFDSNDRLISNLVKHLGDLDQLETILKELVKIWSDRSALKHTLFQQHLYISKLIILSFKLVSKKVMDNDQLKADITTYLLEGVSVHLDSTIETVRALGMITAELLINTLNSNSENKLTFDYAGIKPDQQEVVNMLKTYDFYIDTLDMREEDVFEKLLKDATSKCSQTKTVAKLKLAEKGSPSEINQQVGQDVLDSDDEFEPYDTSNDVKASVKKRPKYLRDLIEGFREQKDHEIFLESINTAAELIHRQLPDDDVSLGIDILHLLCTLEENFYCENFEDLKFSACLAVLQVYPRESAEFLCEQFHAPTGKYSIGHKLLFLELLSAGASSLSAVKKEANTSDKELKNTIKMKIVGKTRKIASATVIKKGQENRFAKAVGSFFFPLIRGKHSGINVLYKPSGLRDDTTLILIHLLRTLAVIISCSANLGQLLNRMSVELLEAVWSLRFHTELKVREAVVACMGAVVVTLPEYVLVTELLPELLEARQWLADLVSSQDVDEYLKLFAAQVLLYIEQNVSLE</sequence>
<evidence type="ECO:0000313" key="4">
    <source>
        <dbReference type="EnsemblMetazoa" id="RPRC004015-PA"/>
    </source>
</evidence>
<dbReference type="InterPro" id="IPR057348">
    <property type="entry name" value="TELO2_ARM"/>
</dbReference>
<feature type="compositionally biased region" description="Basic and acidic residues" evidence="3">
    <location>
        <begin position="232"/>
        <end position="242"/>
    </location>
</feature>
<reference evidence="4" key="1">
    <citation type="submission" date="2015-05" db="UniProtKB">
        <authorList>
            <consortium name="EnsemblMetazoa"/>
        </authorList>
    </citation>
    <scope>IDENTIFICATION</scope>
</reference>
<accession>T1HIZ2</accession>
<feature type="compositionally biased region" description="Polar residues" evidence="3">
    <location>
        <begin position="244"/>
        <end position="268"/>
    </location>
</feature>
<dbReference type="OMA" id="WRRTYKC"/>
<dbReference type="CDD" id="cd16989">
    <property type="entry name" value="ENTH_EpsinR"/>
    <property type="match status" value="1"/>
</dbReference>
<dbReference type="SUPFAM" id="SSF48464">
    <property type="entry name" value="ENTH/VHS domain"/>
    <property type="match status" value="1"/>
</dbReference>
<protein>
    <submittedName>
        <fullName evidence="4">Telomere length regulation protein TEL2 homolog</fullName>
    </submittedName>
</protein>
<dbReference type="PANTHER" id="PTHR12276">
    <property type="entry name" value="EPSIN/ENT-RELATED"/>
    <property type="match status" value="1"/>
</dbReference>
<evidence type="ECO:0000256" key="1">
    <source>
        <dbReference type="ARBA" id="ARBA00004496"/>
    </source>
</evidence>
<dbReference type="InterPro" id="IPR019337">
    <property type="entry name" value="Telomere_length_regulation_dom"/>
</dbReference>
<feature type="compositionally biased region" description="Polar residues" evidence="3">
    <location>
        <begin position="321"/>
        <end position="341"/>
    </location>
</feature>
<dbReference type="GO" id="GO:0005543">
    <property type="term" value="F:phospholipid binding"/>
    <property type="evidence" value="ECO:0007669"/>
    <property type="project" value="TreeGrafter"/>
</dbReference>
<dbReference type="Proteomes" id="UP000015103">
    <property type="component" value="Unassembled WGS sequence"/>
</dbReference>
<evidence type="ECO:0000256" key="3">
    <source>
        <dbReference type="SAM" id="MobiDB-lite"/>
    </source>
</evidence>
<evidence type="ECO:0000313" key="5">
    <source>
        <dbReference type="Proteomes" id="UP000015103"/>
    </source>
</evidence>
<proteinExistence type="predicted"/>
<dbReference type="FunFam" id="1.25.40.90:FF:000006">
    <property type="entry name" value="Clathrin interactor 1"/>
    <property type="match status" value="1"/>
</dbReference>
<dbReference type="InterPro" id="IPR008942">
    <property type="entry name" value="ENTH_VHS"/>
</dbReference>
<dbReference type="Pfam" id="PF01417">
    <property type="entry name" value="ENTH"/>
    <property type="match status" value="1"/>
</dbReference>
<comment type="subcellular location">
    <subcellularLocation>
        <location evidence="1">Cytoplasm</location>
    </subcellularLocation>
</comment>
<dbReference type="Pfam" id="PF10193">
    <property type="entry name" value="Telomere_reg-2"/>
    <property type="match status" value="1"/>
</dbReference>
<feature type="region of interest" description="Disordered" evidence="3">
    <location>
        <begin position="193"/>
        <end position="272"/>
    </location>
</feature>
<dbReference type="VEuPathDB" id="VectorBase:RPRC004015"/>
<dbReference type="HOGENOM" id="CLU_005772_0_0_1"/>
<dbReference type="Pfam" id="PF25320">
    <property type="entry name" value="TELO2_ARM"/>
    <property type="match status" value="1"/>
</dbReference>
<dbReference type="GO" id="GO:0006897">
    <property type="term" value="P:endocytosis"/>
    <property type="evidence" value="ECO:0007669"/>
    <property type="project" value="TreeGrafter"/>
</dbReference>
<dbReference type="GO" id="GO:0005886">
    <property type="term" value="C:plasma membrane"/>
    <property type="evidence" value="ECO:0007669"/>
    <property type="project" value="TreeGrafter"/>
</dbReference>